<evidence type="ECO:0000313" key="2">
    <source>
        <dbReference type="EMBL" id="MFC3323226.1"/>
    </source>
</evidence>
<organism evidence="2 3">
    <name type="scientific">Mesorhizobium cantuariense</name>
    <dbReference type="NCBI Taxonomy" id="1300275"/>
    <lineage>
        <taxon>Bacteria</taxon>
        <taxon>Pseudomonadati</taxon>
        <taxon>Pseudomonadota</taxon>
        <taxon>Alphaproteobacteria</taxon>
        <taxon>Hyphomicrobiales</taxon>
        <taxon>Phyllobacteriaceae</taxon>
        <taxon>Mesorhizobium</taxon>
    </lineage>
</organism>
<reference evidence="3" key="1">
    <citation type="journal article" date="2019" name="Int. J. Syst. Evol. Microbiol.">
        <title>The Global Catalogue of Microorganisms (GCM) 10K type strain sequencing project: providing services to taxonomists for standard genome sequencing and annotation.</title>
        <authorList>
            <consortium name="The Broad Institute Genomics Platform"/>
            <consortium name="The Broad Institute Genome Sequencing Center for Infectious Disease"/>
            <person name="Wu L."/>
            <person name="Ma J."/>
        </authorList>
    </citation>
    <scope>NUCLEOTIDE SEQUENCE [LARGE SCALE GENOMIC DNA]</scope>
    <source>
        <strain evidence="3">ICMP 19515</strain>
    </source>
</reference>
<accession>A0ABV7MQF1</accession>
<comment type="caution">
    <text evidence="2">The sequence shown here is derived from an EMBL/GenBank/DDBJ whole genome shotgun (WGS) entry which is preliminary data.</text>
</comment>
<feature type="transmembrane region" description="Helical" evidence="1">
    <location>
        <begin position="164"/>
        <end position="182"/>
    </location>
</feature>
<gene>
    <name evidence="2" type="ORF">ACFOJ9_15765</name>
</gene>
<feature type="transmembrane region" description="Helical" evidence="1">
    <location>
        <begin position="265"/>
        <end position="285"/>
    </location>
</feature>
<feature type="transmembrane region" description="Helical" evidence="1">
    <location>
        <begin position="224"/>
        <end position="244"/>
    </location>
</feature>
<dbReference type="RefSeq" id="WP_378979691.1">
    <property type="nucleotide sequence ID" value="NZ_JBHRVD010000001.1"/>
</dbReference>
<name>A0ABV7MQF1_9HYPH</name>
<protein>
    <submittedName>
        <fullName evidence="2">ABC transporter permease subunit</fullName>
    </submittedName>
</protein>
<feature type="transmembrane region" description="Helical" evidence="1">
    <location>
        <begin position="102"/>
        <end position="122"/>
    </location>
</feature>
<keyword evidence="1" id="KW-0812">Transmembrane</keyword>
<evidence type="ECO:0000313" key="3">
    <source>
        <dbReference type="Proteomes" id="UP001595648"/>
    </source>
</evidence>
<dbReference type="EMBL" id="JBHRVD010000001">
    <property type="protein sequence ID" value="MFC3323226.1"/>
    <property type="molecule type" value="Genomic_DNA"/>
</dbReference>
<evidence type="ECO:0000256" key="1">
    <source>
        <dbReference type="SAM" id="Phobius"/>
    </source>
</evidence>
<feature type="transmembrane region" description="Helical" evidence="1">
    <location>
        <begin position="134"/>
        <end position="157"/>
    </location>
</feature>
<feature type="transmembrane region" description="Helical" evidence="1">
    <location>
        <begin position="421"/>
        <end position="439"/>
    </location>
</feature>
<feature type="transmembrane region" description="Helical" evidence="1">
    <location>
        <begin position="52"/>
        <end position="72"/>
    </location>
</feature>
<keyword evidence="1" id="KW-0472">Membrane</keyword>
<dbReference type="Pfam" id="PF12679">
    <property type="entry name" value="ABC2_membrane_2"/>
    <property type="match status" value="1"/>
</dbReference>
<dbReference type="Proteomes" id="UP001595648">
    <property type="component" value="Unassembled WGS sequence"/>
</dbReference>
<feature type="transmembrane region" description="Helical" evidence="1">
    <location>
        <begin position="12"/>
        <end position="32"/>
    </location>
</feature>
<keyword evidence="1" id="KW-1133">Transmembrane helix</keyword>
<sequence length="454" mass="48655">MWWLVLKQEFTDLWMGGRVFVLLIIFSLLMSITSVLNEVESELSLIPPAEMVFLTLVGSLSFGLLIGLILGADSISGERDRVTLEALLLTPASRRQIVLGKFLAALSPWPVALLLSIPYMAVLSRGHETFGQGVVVGALLGTVLAAAFTAFGMLTSIWSKSNKVSLLVCLLVYVIFLIPTQFPGGAHKGDWGYFVQKLNPIQGTSGFIEKFLVNNRTLAEMSDYLVAATVSSVIVLGLLFLYAAPRLNLEGGMPPLTSRKSKRAASSLTSTGAALLLALPLAMAAQTAPATDIDQDLRITVDLGYKTVNAGDQIEFKTVATNHGAEKSPPLNMAMNIVLVGKGDPVDPEDWSPQRTQQVELLAPGESVEQSWAVEAILAGEYIVYLTIIPKPKGPEATSQPVSSPGIHLTVRPFANTNPGGVLPVAIGMPLGLIAVSLLSRRSKRWRRGTNADG</sequence>
<proteinExistence type="predicted"/>
<dbReference type="PANTHER" id="PTHR43471">
    <property type="entry name" value="ABC TRANSPORTER PERMEASE"/>
    <property type="match status" value="1"/>
</dbReference>
<keyword evidence="3" id="KW-1185">Reference proteome</keyword>